<keyword evidence="3 5" id="KW-0479">Metal-binding</keyword>
<evidence type="ECO:0000256" key="5">
    <source>
        <dbReference type="RuleBase" id="RU364112"/>
    </source>
</evidence>
<evidence type="ECO:0000256" key="4">
    <source>
        <dbReference type="ARBA" id="ARBA00023004"/>
    </source>
</evidence>
<gene>
    <name evidence="7" type="ordered locus">Acid345_3206</name>
</gene>
<dbReference type="STRING" id="204669.Acid345_3206"/>
<keyword evidence="2 5" id="KW-0349">Heme</keyword>
<comment type="function">
    <text evidence="5">Possible subunit of a heme lyase.</text>
</comment>
<organism evidence="7 8">
    <name type="scientific">Koribacter versatilis (strain Ellin345)</name>
    <dbReference type="NCBI Taxonomy" id="204669"/>
    <lineage>
        <taxon>Bacteria</taxon>
        <taxon>Pseudomonadati</taxon>
        <taxon>Acidobacteriota</taxon>
        <taxon>Terriglobia</taxon>
        <taxon>Terriglobales</taxon>
        <taxon>Candidatus Korobacteraceae</taxon>
        <taxon>Candidatus Korobacter</taxon>
    </lineage>
</organism>
<dbReference type="EnsemblBacteria" id="ABF42207">
    <property type="protein sequence ID" value="ABF42207"/>
    <property type="gene ID" value="Acid345_3206"/>
</dbReference>
<comment type="similarity">
    <text evidence="1 5">Belongs to the CcmH/CycL/Ccl2/NrfF family.</text>
</comment>
<dbReference type="Gene3D" id="1.10.8.640">
    <property type="entry name" value="Cytochrome C biogenesis protein"/>
    <property type="match status" value="1"/>
</dbReference>
<feature type="signal peptide" evidence="5">
    <location>
        <begin position="1"/>
        <end position="27"/>
    </location>
</feature>
<evidence type="ECO:0000313" key="8">
    <source>
        <dbReference type="Proteomes" id="UP000002432"/>
    </source>
</evidence>
<name>Q1ILP3_KORVE</name>
<dbReference type="InterPro" id="IPR038297">
    <property type="entry name" value="CcmH/CycL/NrfF/Ccl2_sf"/>
</dbReference>
<keyword evidence="5" id="KW-0812">Transmembrane</keyword>
<dbReference type="InterPro" id="IPR005616">
    <property type="entry name" value="CcmH/CycL/Ccl2/NrfF_N"/>
</dbReference>
<dbReference type="CDD" id="cd16378">
    <property type="entry name" value="CcmH_N"/>
    <property type="match status" value="1"/>
</dbReference>
<proteinExistence type="inferred from homology"/>
<feature type="domain" description="CcmH/CycL/Ccl2/NrfF N-terminal" evidence="6">
    <location>
        <begin position="28"/>
        <end position="134"/>
    </location>
</feature>
<evidence type="ECO:0000259" key="6">
    <source>
        <dbReference type="Pfam" id="PF03918"/>
    </source>
</evidence>
<keyword evidence="8" id="KW-1185">Reference proteome</keyword>
<reference evidence="7 8" key="1">
    <citation type="journal article" date="2009" name="Appl. Environ. Microbiol.">
        <title>Three genomes from the phylum Acidobacteria provide insight into the lifestyles of these microorganisms in soils.</title>
        <authorList>
            <person name="Ward N.L."/>
            <person name="Challacombe J.F."/>
            <person name="Janssen P.H."/>
            <person name="Henrissat B."/>
            <person name="Coutinho P.M."/>
            <person name="Wu M."/>
            <person name="Xie G."/>
            <person name="Haft D.H."/>
            <person name="Sait M."/>
            <person name="Badger J."/>
            <person name="Barabote R.D."/>
            <person name="Bradley B."/>
            <person name="Brettin T.S."/>
            <person name="Brinkac L.M."/>
            <person name="Bruce D."/>
            <person name="Creasy T."/>
            <person name="Daugherty S.C."/>
            <person name="Davidsen T.M."/>
            <person name="DeBoy R.T."/>
            <person name="Detter J.C."/>
            <person name="Dodson R.J."/>
            <person name="Durkin A.S."/>
            <person name="Ganapathy A."/>
            <person name="Gwinn-Giglio M."/>
            <person name="Han C.S."/>
            <person name="Khouri H."/>
            <person name="Kiss H."/>
            <person name="Kothari S.P."/>
            <person name="Madupu R."/>
            <person name="Nelson K.E."/>
            <person name="Nelson W.C."/>
            <person name="Paulsen I."/>
            <person name="Penn K."/>
            <person name="Ren Q."/>
            <person name="Rosovitz M.J."/>
            <person name="Selengut J.D."/>
            <person name="Shrivastava S."/>
            <person name="Sullivan S.A."/>
            <person name="Tapia R."/>
            <person name="Thompson L.S."/>
            <person name="Watkins K.L."/>
            <person name="Yang Q."/>
            <person name="Yu C."/>
            <person name="Zafar N."/>
            <person name="Zhou L."/>
            <person name="Kuske C.R."/>
        </authorList>
    </citation>
    <scope>NUCLEOTIDE SEQUENCE [LARGE SCALE GENOMIC DNA]</scope>
    <source>
        <strain evidence="7 8">Ellin345</strain>
    </source>
</reference>
<keyword evidence="5" id="KW-1133">Transmembrane helix</keyword>
<evidence type="ECO:0000256" key="3">
    <source>
        <dbReference type="ARBA" id="ARBA00022723"/>
    </source>
</evidence>
<dbReference type="RefSeq" id="WP_011524006.1">
    <property type="nucleotide sequence ID" value="NC_008009.1"/>
</dbReference>
<sequence>MMRLNQRSRRALQLLVLALAIPFLAGASNDEARFNSLGHKMMCMCGCGQVLLECNHVGCTMSDKMRNELSGAVQRGDNDDLILSTFVGNYGGTVLAAPIRGGFDLVAWIIPFAVFILATGIAVWVVRVWKARPAVVAATATPTAVPELDRFREQARKETEF</sequence>
<dbReference type="Pfam" id="PF03918">
    <property type="entry name" value="CcmH"/>
    <property type="match status" value="1"/>
</dbReference>
<dbReference type="KEGG" id="aba:Acid345_3206"/>
<evidence type="ECO:0000256" key="2">
    <source>
        <dbReference type="ARBA" id="ARBA00022617"/>
    </source>
</evidence>
<accession>Q1ILP3</accession>
<dbReference type="EMBL" id="CP000360">
    <property type="protein sequence ID" value="ABF42207.1"/>
    <property type="molecule type" value="Genomic_DNA"/>
</dbReference>
<keyword evidence="5" id="KW-0732">Signal</keyword>
<evidence type="ECO:0000256" key="1">
    <source>
        <dbReference type="ARBA" id="ARBA00010342"/>
    </source>
</evidence>
<keyword evidence="4 5" id="KW-0408">Iron</keyword>
<dbReference type="eggNOG" id="COG3088">
    <property type="taxonomic scope" value="Bacteria"/>
</dbReference>
<feature type="chain" id="PRO_5011020429" description="Cytochrome c-type biogenesis protein" evidence="5">
    <location>
        <begin position="28"/>
        <end position="161"/>
    </location>
</feature>
<dbReference type="HOGENOM" id="CLU_1651322_0_0_0"/>
<keyword evidence="5" id="KW-0472">Membrane</keyword>
<dbReference type="GO" id="GO:0046872">
    <property type="term" value="F:metal ion binding"/>
    <property type="evidence" value="ECO:0007669"/>
    <property type="project" value="UniProtKB-KW"/>
</dbReference>
<dbReference type="Proteomes" id="UP000002432">
    <property type="component" value="Chromosome"/>
</dbReference>
<protein>
    <recommendedName>
        <fullName evidence="5">Cytochrome c-type biogenesis protein</fullName>
    </recommendedName>
</protein>
<feature type="transmembrane region" description="Helical" evidence="5">
    <location>
        <begin position="105"/>
        <end position="126"/>
    </location>
</feature>
<dbReference type="AlphaFoldDB" id="Q1ILP3"/>
<evidence type="ECO:0000313" key="7">
    <source>
        <dbReference type="EMBL" id="ABF42207.1"/>
    </source>
</evidence>